<organism evidence="1 2">
    <name type="scientific">Lophiotrema nucula</name>
    <dbReference type="NCBI Taxonomy" id="690887"/>
    <lineage>
        <taxon>Eukaryota</taxon>
        <taxon>Fungi</taxon>
        <taxon>Dikarya</taxon>
        <taxon>Ascomycota</taxon>
        <taxon>Pezizomycotina</taxon>
        <taxon>Dothideomycetes</taxon>
        <taxon>Pleosporomycetidae</taxon>
        <taxon>Pleosporales</taxon>
        <taxon>Lophiotremataceae</taxon>
        <taxon>Lophiotrema</taxon>
    </lineage>
</organism>
<dbReference type="OrthoDB" id="5150140at2759"/>
<proteinExistence type="predicted"/>
<dbReference type="EMBL" id="ML977343">
    <property type="protein sequence ID" value="KAF2109254.1"/>
    <property type="molecule type" value="Genomic_DNA"/>
</dbReference>
<dbReference type="Proteomes" id="UP000799770">
    <property type="component" value="Unassembled WGS sequence"/>
</dbReference>
<gene>
    <name evidence="1" type="ORF">BDV96DRAFT_243083</name>
</gene>
<evidence type="ECO:0000313" key="1">
    <source>
        <dbReference type="EMBL" id="KAF2109254.1"/>
    </source>
</evidence>
<sequence length="174" mass="20167">MEFPNDLSKLPADKAIRICVSASIEVLNQIYSGRFPTGPINHTAMNLVGIEFVRDVYSHIFRPVNLDEAANMIRVCNYIGRDKYSEAKPEPLDDKDIVWHTWFAVFDHLVPPEDSDPEVLQLHWLENAEVVRGRSRSDRPRVNAEVQREKDLQLEIKRRCNASKQVLIKCCKYF</sequence>
<evidence type="ECO:0000313" key="2">
    <source>
        <dbReference type="Proteomes" id="UP000799770"/>
    </source>
</evidence>
<accession>A0A6A5YR97</accession>
<keyword evidence="2" id="KW-1185">Reference proteome</keyword>
<protein>
    <submittedName>
        <fullName evidence="1">Uncharacterized protein</fullName>
    </submittedName>
</protein>
<dbReference type="AlphaFoldDB" id="A0A6A5YR97"/>
<reference evidence="1" key="1">
    <citation type="journal article" date="2020" name="Stud. Mycol.">
        <title>101 Dothideomycetes genomes: a test case for predicting lifestyles and emergence of pathogens.</title>
        <authorList>
            <person name="Haridas S."/>
            <person name="Albert R."/>
            <person name="Binder M."/>
            <person name="Bloem J."/>
            <person name="Labutti K."/>
            <person name="Salamov A."/>
            <person name="Andreopoulos B."/>
            <person name="Baker S."/>
            <person name="Barry K."/>
            <person name="Bills G."/>
            <person name="Bluhm B."/>
            <person name="Cannon C."/>
            <person name="Castanera R."/>
            <person name="Culley D."/>
            <person name="Daum C."/>
            <person name="Ezra D."/>
            <person name="Gonzalez J."/>
            <person name="Henrissat B."/>
            <person name="Kuo A."/>
            <person name="Liang C."/>
            <person name="Lipzen A."/>
            <person name="Lutzoni F."/>
            <person name="Magnuson J."/>
            <person name="Mondo S."/>
            <person name="Nolan M."/>
            <person name="Ohm R."/>
            <person name="Pangilinan J."/>
            <person name="Park H.-J."/>
            <person name="Ramirez L."/>
            <person name="Alfaro M."/>
            <person name="Sun H."/>
            <person name="Tritt A."/>
            <person name="Yoshinaga Y."/>
            <person name="Zwiers L.-H."/>
            <person name="Turgeon B."/>
            <person name="Goodwin S."/>
            <person name="Spatafora J."/>
            <person name="Crous P."/>
            <person name="Grigoriev I."/>
        </authorList>
    </citation>
    <scope>NUCLEOTIDE SEQUENCE</scope>
    <source>
        <strain evidence="1">CBS 627.86</strain>
    </source>
</reference>
<name>A0A6A5YR97_9PLEO</name>